<protein>
    <submittedName>
        <fullName evidence="1">Uncharacterized protein</fullName>
    </submittedName>
</protein>
<evidence type="ECO:0000313" key="1">
    <source>
        <dbReference type="EMBL" id="SMC74721.1"/>
    </source>
</evidence>
<reference evidence="2" key="1">
    <citation type="submission" date="2017-04" db="EMBL/GenBank/DDBJ databases">
        <authorList>
            <person name="Varghese N."/>
            <person name="Submissions S."/>
        </authorList>
    </citation>
    <scope>NUCLEOTIDE SEQUENCE [LARGE SCALE GENOMIC DNA]</scope>
    <source>
        <strain evidence="2">DSM 12126</strain>
    </source>
</reference>
<sequence>MCQNIIIKEVELLLGRTTPMGTEEYLLDKFKKEGREEGRHAEALEIAAEMKKDKFLIETISKLTKLSIEEIKAL</sequence>
<name>A0A1W2BPG2_9SPHI</name>
<organism evidence="1 2">
    <name type="scientific">Pedobacter africanus</name>
    <dbReference type="NCBI Taxonomy" id="151894"/>
    <lineage>
        <taxon>Bacteria</taxon>
        <taxon>Pseudomonadati</taxon>
        <taxon>Bacteroidota</taxon>
        <taxon>Sphingobacteriia</taxon>
        <taxon>Sphingobacteriales</taxon>
        <taxon>Sphingobacteriaceae</taxon>
        <taxon>Pedobacter</taxon>
    </lineage>
</organism>
<dbReference type="AlphaFoldDB" id="A0A1W2BPG2"/>
<dbReference type="EMBL" id="FWXT01000001">
    <property type="protein sequence ID" value="SMC74721.1"/>
    <property type="molecule type" value="Genomic_DNA"/>
</dbReference>
<gene>
    <name evidence="1" type="ORF">SAMN04488524_2530</name>
</gene>
<proteinExistence type="predicted"/>
<dbReference type="STRING" id="151894.SAMN04488524_2530"/>
<dbReference type="Proteomes" id="UP000192756">
    <property type="component" value="Unassembled WGS sequence"/>
</dbReference>
<evidence type="ECO:0000313" key="2">
    <source>
        <dbReference type="Proteomes" id="UP000192756"/>
    </source>
</evidence>
<accession>A0A1W2BPG2</accession>
<keyword evidence="2" id="KW-1185">Reference proteome</keyword>